<dbReference type="EMBL" id="MF119391">
    <property type="protein sequence ID" value="AWV49642.1"/>
    <property type="molecule type" value="Genomic_DNA"/>
</dbReference>
<comment type="subcellular location">
    <subcellularLocation>
        <location evidence="2 13">Cell membrane</location>
        <topology evidence="2 13">Multi-pass membrane protein</topology>
    </subcellularLocation>
</comment>
<keyword evidence="12 13" id="KW-0807">Transducer</keyword>
<dbReference type="PANTHER" id="PTHR24062">
    <property type="entry name" value="VOMERONASAL TYPE-1 RECEPTOR"/>
    <property type="match status" value="1"/>
</dbReference>
<dbReference type="GO" id="GO:0016503">
    <property type="term" value="F:pheromone receptor activity"/>
    <property type="evidence" value="ECO:0007669"/>
    <property type="project" value="InterPro"/>
</dbReference>
<gene>
    <name evidence="14" type="primary">V1R9</name>
</gene>
<keyword evidence="8 13" id="KW-0297">G-protein coupled receptor</keyword>
<proteinExistence type="inferred from homology"/>
<evidence type="ECO:0000256" key="5">
    <source>
        <dbReference type="ARBA" id="ARBA00022507"/>
    </source>
</evidence>
<feature type="transmembrane region" description="Helical" evidence="13">
    <location>
        <begin position="90"/>
        <end position="110"/>
    </location>
</feature>
<accession>A0A4Y1N4P5</accession>
<evidence type="ECO:0000256" key="6">
    <source>
        <dbReference type="ARBA" id="ARBA00022692"/>
    </source>
</evidence>
<feature type="transmembrane region" description="Helical" evidence="13">
    <location>
        <begin position="6"/>
        <end position="31"/>
    </location>
</feature>
<evidence type="ECO:0000313" key="16">
    <source>
        <dbReference type="EMBL" id="AWV49670.1"/>
    </source>
</evidence>
<keyword evidence="5 13" id="KW-0589">Pheromone response</keyword>
<evidence type="ECO:0000256" key="11">
    <source>
        <dbReference type="ARBA" id="ARBA00023180"/>
    </source>
</evidence>
<dbReference type="SUPFAM" id="SSF81321">
    <property type="entry name" value="Family A G protein-coupled receptor-like"/>
    <property type="match status" value="1"/>
</dbReference>
<name>A0A4Y1N4P5_NANGA</name>
<evidence type="ECO:0000256" key="8">
    <source>
        <dbReference type="ARBA" id="ARBA00023040"/>
    </source>
</evidence>
<dbReference type="InterPro" id="IPR004072">
    <property type="entry name" value="Vmron_rcpt_1"/>
</dbReference>
<dbReference type="GO" id="GO:0005886">
    <property type="term" value="C:plasma membrane"/>
    <property type="evidence" value="ECO:0007669"/>
    <property type="project" value="UniProtKB-SubCell"/>
</dbReference>
<evidence type="ECO:0000256" key="12">
    <source>
        <dbReference type="ARBA" id="ARBA00023224"/>
    </source>
</evidence>
<evidence type="ECO:0000256" key="4">
    <source>
        <dbReference type="ARBA" id="ARBA00022475"/>
    </source>
</evidence>
<dbReference type="FunFam" id="1.20.1070.10:FF:000033">
    <property type="entry name" value="Vomeronasal type-1 receptor"/>
    <property type="match status" value="1"/>
</dbReference>
<dbReference type="Gene3D" id="1.20.1070.10">
    <property type="entry name" value="Rhodopsin 7-helix transmembrane proteins"/>
    <property type="match status" value="1"/>
</dbReference>
<feature type="transmembrane region" description="Helical" evidence="13">
    <location>
        <begin position="235"/>
        <end position="258"/>
    </location>
</feature>
<keyword evidence="7 13" id="KW-1133">Transmembrane helix</keyword>
<evidence type="ECO:0000256" key="3">
    <source>
        <dbReference type="ARBA" id="ARBA00010663"/>
    </source>
</evidence>
<dbReference type="AlphaFoldDB" id="A0A4Y1N4P5"/>
<keyword evidence="6 13" id="KW-0812">Transmembrane</keyword>
<keyword evidence="4 13" id="KW-1003">Cell membrane</keyword>
<dbReference type="GO" id="GO:0019236">
    <property type="term" value="P:response to pheromone"/>
    <property type="evidence" value="ECO:0007669"/>
    <property type="project" value="UniProtKB-KW"/>
</dbReference>
<protein>
    <recommendedName>
        <fullName evidence="13">Vomeronasal type-1 receptor</fullName>
    </recommendedName>
</protein>
<keyword evidence="10 13" id="KW-0675">Receptor</keyword>
<feature type="transmembrane region" description="Helical" evidence="13">
    <location>
        <begin position="131"/>
        <end position="150"/>
    </location>
</feature>
<comment type="function">
    <text evidence="1">Putative pheromone receptor.</text>
</comment>
<evidence type="ECO:0000256" key="2">
    <source>
        <dbReference type="ARBA" id="ARBA00004651"/>
    </source>
</evidence>
<feature type="transmembrane region" description="Helical" evidence="13">
    <location>
        <begin position="264"/>
        <end position="285"/>
    </location>
</feature>
<dbReference type="EMBL" id="MF119389">
    <property type="protein sequence ID" value="AWV49640.1"/>
    <property type="molecule type" value="Genomic_DNA"/>
</dbReference>
<dbReference type="EMBL" id="MF119419">
    <property type="protein sequence ID" value="AWV49670.1"/>
    <property type="molecule type" value="Genomic_DNA"/>
</dbReference>
<reference evidence="14" key="1">
    <citation type="submission" date="2017-05" db="EMBL/GenBank/DDBJ databases">
        <authorList>
            <person name="Jiao H."/>
            <person name="Zhao H."/>
        </authorList>
    </citation>
    <scope>NUCLEOTIDE SEQUENCE</scope>
    <source>
        <strain evidence="14">B3-1</strain>
        <strain evidence="15">B4-1</strain>
        <strain evidence="16">C2-1</strain>
        <tissue evidence="14">Muscle</tissue>
    </source>
</reference>
<evidence type="ECO:0000256" key="13">
    <source>
        <dbReference type="RuleBase" id="RU364061"/>
    </source>
</evidence>
<organism evidence="14">
    <name type="scientific">Nannospalax galili</name>
    <name type="common">Northern Israeli blind subterranean mole rat</name>
    <name type="synonym">Spalax galili</name>
    <dbReference type="NCBI Taxonomy" id="1026970"/>
    <lineage>
        <taxon>Eukaryota</taxon>
        <taxon>Metazoa</taxon>
        <taxon>Chordata</taxon>
        <taxon>Craniata</taxon>
        <taxon>Vertebrata</taxon>
        <taxon>Euteleostomi</taxon>
        <taxon>Mammalia</taxon>
        <taxon>Eutheria</taxon>
        <taxon>Euarchontoglires</taxon>
        <taxon>Glires</taxon>
        <taxon>Rodentia</taxon>
        <taxon>Myomorpha</taxon>
        <taxon>Muroidea</taxon>
        <taxon>Spalacidae</taxon>
        <taxon>Spalacinae</taxon>
        <taxon>Nannospalax</taxon>
    </lineage>
</organism>
<evidence type="ECO:0000313" key="14">
    <source>
        <dbReference type="EMBL" id="AWV49640.1"/>
    </source>
</evidence>
<keyword evidence="11" id="KW-0325">Glycoprotein</keyword>
<dbReference type="PRINTS" id="PR01534">
    <property type="entry name" value="VOMERONASL1R"/>
</dbReference>
<sequence length="308" mass="34072">MAARDLAMGFIFLSQTALGILGNSALLYYFILTGFTGIREKPTDLIVKHLTWANFMVLLFKGVPHTIAAFSQTHFLNPIVCKLVFYFHRVARGVSLGSTALLTIYQAIIISPSNSKLAQLKVSAPKFVGPSLCLCWALYLLVNGFIPLAVTDIGNIRNLSRLGYLVYRTVAQPQKPTSILYVILLTYTDILCLGLMMWSSGSMVCILLKHKQKVQHIHRSPSLRSSPEARATQNILTLGSSYVLFYVTSVILTMVLPFHGKTSVVLANANASMTACFPAFCPFILIRHYTGVPRVCCTCVYKQQIVLV</sequence>
<evidence type="ECO:0000313" key="15">
    <source>
        <dbReference type="EMBL" id="AWV49642.1"/>
    </source>
</evidence>
<evidence type="ECO:0000256" key="9">
    <source>
        <dbReference type="ARBA" id="ARBA00023136"/>
    </source>
</evidence>
<evidence type="ECO:0000256" key="1">
    <source>
        <dbReference type="ARBA" id="ARBA00003878"/>
    </source>
</evidence>
<comment type="similarity">
    <text evidence="3 13">Belongs to the G-protein coupled receptor 1 family.</text>
</comment>
<feature type="transmembrane region" description="Helical" evidence="13">
    <location>
        <begin position="179"/>
        <end position="208"/>
    </location>
</feature>
<evidence type="ECO:0000256" key="10">
    <source>
        <dbReference type="ARBA" id="ARBA00023170"/>
    </source>
</evidence>
<evidence type="ECO:0000256" key="7">
    <source>
        <dbReference type="ARBA" id="ARBA00022989"/>
    </source>
</evidence>
<keyword evidence="9 13" id="KW-0472">Membrane</keyword>
<dbReference type="Pfam" id="PF03402">
    <property type="entry name" value="V1R"/>
    <property type="match status" value="1"/>
</dbReference>